<gene>
    <name evidence="1" type="ORF">OCTVUL_1B026710</name>
</gene>
<proteinExistence type="predicted"/>
<dbReference type="Proteomes" id="UP001162480">
    <property type="component" value="Chromosome 22"/>
</dbReference>
<evidence type="ECO:0000313" key="2">
    <source>
        <dbReference type="Proteomes" id="UP001162480"/>
    </source>
</evidence>
<dbReference type="EMBL" id="OX597835">
    <property type="protein sequence ID" value="CAI9738716.1"/>
    <property type="molecule type" value="Genomic_DNA"/>
</dbReference>
<dbReference type="AlphaFoldDB" id="A0AA36BSA3"/>
<organism evidence="1 2">
    <name type="scientific">Octopus vulgaris</name>
    <name type="common">Common octopus</name>
    <dbReference type="NCBI Taxonomy" id="6645"/>
    <lineage>
        <taxon>Eukaryota</taxon>
        <taxon>Metazoa</taxon>
        <taxon>Spiralia</taxon>
        <taxon>Lophotrochozoa</taxon>
        <taxon>Mollusca</taxon>
        <taxon>Cephalopoda</taxon>
        <taxon>Coleoidea</taxon>
        <taxon>Octopodiformes</taxon>
        <taxon>Octopoda</taxon>
        <taxon>Incirrata</taxon>
        <taxon>Octopodidae</taxon>
        <taxon>Octopus</taxon>
    </lineage>
</organism>
<accession>A0AA36BSA3</accession>
<reference evidence="1" key="1">
    <citation type="submission" date="2023-08" db="EMBL/GenBank/DDBJ databases">
        <authorList>
            <person name="Alioto T."/>
            <person name="Alioto T."/>
            <person name="Gomez Garrido J."/>
        </authorList>
    </citation>
    <scope>NUCLEOTIDE SEQUENCE</scope>
</reference>
<name>A0AA36BSA3_OCTVU</name>
<sequence>MFFIRWESESKSSYFNISTGGVNQFPQMARDGMNNLLKNIICDIIKLLNLCLQVLQCARFCLVHLFCVTPQAEITWSEIWTSWSSGLLWSQSSSFSSCT</sequence>
<protein>
    <submittedName>
        <fullName evidence="1">Uncharacterized protein</fullName>
    </submittedName>
</protein>
<keyword evidence="2" id="KW-1185">Reference proteome</keyword>
<evidence type="ECO:0000313" key="1">
    <source>
        <dbReference type="EMBL" id="CAI9738716.1"/>
    </source>
</evidence>